<feature type="compositionally biased region" description="Low complexity" evidence="3">
    <location>
        <begin position="850"/>
        <end position="887"/>
    </location>
</feature>
<feature type="compositionally biased region" description="Polar residues" evidence="3">
    <location>
        <begin position="740"/>
        <end position="759"/>
    </location>
</feature>
<feature type="compositionally biased region" description="Polar residues" evidence="3">
    <location>
        <begin position="593"/>
        <end position="603"/>
    </location>
</feature>
<feature type="compositionally biased region" description="Polar residues" evidence="3">
    <location>
        <begin position="491"/>
        <end position="503"/>
    </location>
</feature>
<gene>
    <name evidence="4" type="ORF">PVAG01_07146</name>
</gene>
<feature type="compositionally biased region" description="Polar residues" evidence="3">
    <location>
        <begin position="17"/>
        <end position="69"/>
    </location>
</feature>
<keyword evidence="2" id="KW-0539">Nucleus</keyword>
<feature type="region of interest" description="Disordered" evidence="3">
    <location>
        <begin position="182"/>
        <end position="227"/>
    </location>
</feature>
<proteinExistence type="predicted"/>
<evidence type="ECO:0000256" key="3">
    <source>
        <dbReference type="SAM" id="MobiDB-lite"/>
    </source>
</evidence>
<feature type="compositionally biased region" description="Low complexity" evidence="3">
    <location>
        <begin position="185"/>
        <end position="196"/>
    </location>
</feature>
<feature type="region of interest" description="Disordered" evidence="3">
    <location>
        <begin position="850"/>
        <end position="964"/>
    </location>
</feature>
<feature type="compositionally biased region" description="Low complexity" evidence="3">
    <location>
        <begin position="946"/>
        <end position="958"/>
    </location>
</feature>
<evidence type="ECO:0000256" key="2">
    <source>
        <dbReference type="ARBA" id="ARBA00023242"/>
    </source>
</evidence>
<feature type="compositionally biased region" description="Basic and acidic residues" evidence="3">
    <location>
        <begin position="207"/>
        <end position="227"/>
    </location>
</feature>
<evidence type="ECO:0000313" key="4">
    <source>
        <dbReference type="EMBL" id="KAL3420701.1"/>
    </source>
</evidence>
<reference evidence="4 5" key="1">
    <citation type="submission" date="2024-06" db="EMBL/GenBank/DDBJ databases">
        <title>Complete genome of Phlyctema vagabunda strain 19-DSS-EL-015.</title>
        <authorList>
            <person name="Fiorenzani C."/>
        </authorList>
    </citation>
    <scope>NUCLEOTIDE SEQUENCE [LARGE SCALE GENOMIC DNA]</scope>
    <source>
        <strain evidence="4 5">19-DSS-EL-015</strain>
    </source>
</reference>
<feature type="compositionally biased region" description="Polar residues" evidence="3">
    <location>
        <begin position="465"/>
        <end position="479"/>
    </location>
</feature>
<accession>A0ABR4PBL8</accession>
<feature type="compositionally biased region" description="Polar residues" evidence="3">
    <location>
        <begin position="393"/>
        <end position="418"/>
    </location>
</feature>
<dbReference type="EMBL" id="JBFCZG010000006">
    <property type="protein sequence ID" value="KAL3420701.1"/>
    <property type="molecule type" value="Genomic_DNA"/>
</dbReference>
<feature type="compositionally biased region" description="Low complexity" evidence="3">
    <location>
        <begin position="713"/>
        <end position="723"/>
    </location>
</feature>
<comment type="caution">
    <text evidence="4">The sequence shown here is derived from an EMBL/GenBank/DDBJ whole genome shotgun (WGS) entry which is preliminary data.</text>
</comment>
<feature type="compositionally biased region" description="Polar residues" evidence="3">
    <location>
        <begin position="528"/>
        <end position="541"/>
    </location>
</feature>
<keyword evidence="5" id="KW-1185">Reference proteome</keyword>
<dbReference type="InterPro" id="IPR000637">
    <property type="entry name" value="HMGI/Y_DNA-bd_CS"/>
</dbReference>
<feature type="region of interest" description="Disordered" evidence="3">
    <location>
        <begin position="567"/>
        <end position="784"/>
    </location>
</feature>
<feature type="region of interest" description="Disordered" evidence="3">
    <location>
        <begin position="301"/>
        <end position="544"/>
    </location>
</feature>
<feature type="compositionally biased region" description="Low complexity" evidence="3">
    <location>
        <begin position="610"/>
        <end position="626"/>
    </location>
</feature>
<feature type="compositionally biased region" description="Low complexity" evidence="3">
    <location>
        <begin position="419"/>
        <end position="430"/>
    </location>
</feature>
<dbReference type="Proteomes" id="UP001629113">
    <property type="component" value="Unassembled WGS sequence"/>
</dbReference>
<sequence length="1068" mass="114506">MAAVPRGASVNAGIHLPSSSQFRTSQFYGSQSGTPTQPQPSNATAGVSPSQRHQSIISQELTSSLSNEQMLRGPRKSVVHNNTQATITATPPNQSTSNGVPDAGHDQQTEALELSSTPITEGVLGPNKDGRVRNPVPSKLKNKTDGKKGTFGVMHMDLTTSKKGEIAGKDIAAERDAAARRTSEKTASAAKAAQQEGYVPPRKRKIGGVDDMSHHDKQKPGRPLAPDETKYEQARLLTLLRSINPVTVVDQLCKAVAYFGGIPGAPPPEDGIFPESANTRETGALFIGWLSEIFPDLAKAQSPEIPKLQDPPKKVRGRHRKDDDMEQDPADNNAAQGHPPAAKGPQVARPSWARHSLVTTADSGWPNGSDMTSQPSFASPQISNSMHGVIPNQDLNQTASSEIYTDSPNPVSAIPNNLQVGQVGQVDPGQNETPTGKRGRGRPKGSRKKKPEEQKAGDPIAAQKGSEQGLQTQGNTTVKTAPIPTLPPKNQPQDQSSNSNAGVSTEDEQRALIAHQQSLLFGKPIWGNETQKSNAKSSVSAAPQIDGLSPEELAVLEAFRNQRANGTVSIDKDASSSAPVATGTKRKRPTPAATPTMNKQRLGSFQAEAEPITIPTTSTTSSEIPTNIAKEALQWDSMDTARPAPPPPVDAAKEVLQWDAMSSTITPKTTPVMPAAKRQRKPKDPNAPPARKRNASVASKATPPSLPSTIPDSTAASSQQSTQVSRPPAEGLEAHYERFSNLQHQTSRSHTPTISHRPNGSQSSSVGVQRQSTPSQTQQSLKQQQQQALQKQQQQAIQTQQQQQQPQQSQQQLSQTADKTVDKNLAQTTTRPASTSSTYYNQTRYTPYSQQYNSQQQSQQYGTQSQASPQLSNSTTSNSYRTNSTHTMARASPQFTQSQTDNVYRTASPHTIPQTSPSYSQAEPNYRTTSAHSISQPSPLFSPRVSQTQASQQQTPQSHYGHFQNSSFLDLPTLDSLDHSTSAATSTLGLGSGTAYAQQGMGSARAATNGVYGSAAAAGLSNSYDSSSSDAIRDRMMRVSQSGNNTGYTAFDSEQDIRDRLLRGLGHR</sequence>
<protein>
    <submittedName>
        <fullName evidence="4">Uncharacterized protein</fullName>
    </submittedName>
</protein>
<feature type="compositionally biased region" description="Low complexity" evidence="3">
    <location>
        <begin position="760"/>
        <end position="784"/>
    </location>
</feature>
<evidence type="ECO:0000256" key="1">
    <source>
        <dbReference type="ARBA" id="ARBA00004123"/>
    </source>
</evidence>
<feature type="region of interest" description="Disordered" evidence="3">
    <location>
        <begin position="1"/>
        <end position="151"/>
    </location>
</feature>
<feature type="compositionally biased region" description="Basic residues" evidence="3">
    <location>
        <begin position="437"/>
        <end position="449"/>
    </location>
</feature>
<feature type="compositionally biased region" description="Polar residues" evidence="3">
    <location>
        <begin position="79"/>
        <end position="99"/>
    </location>
</feature>
<feature type="compositionally biased region" description="Polar residues" evidence="3">
    <location>
        <begin position="369"/>
        <end position="386"/>
    </location>
</feature>
<organism evidence="4 5">
    <name type="scientific">Phlyctema vagabunda</name>
    <dbReference type="NCBI Taxonomy" id="108571"/>
    <lineage>
        <taxon>Eukaryota</taxon>
        <taxon>Fungi</taxon>
        <taxon>Dikarya</taxon>
        <taxon>Ascomycota</taxon>
        <taxon>Pezizomycotina</taxon>
        <taxon>Leotiomycetes</taxon>
        <taxon>Helotiales</taxon>
        <taxon>Dermateaceae</taxon>
        <taxon>Phlyctema</taxon>
    </lineage>
</organism>
<dbReference type="PROSITE" id="PS00354">
    <property type="entry name" value="HMGI_Y"/>
    <property type="match status" value="1"/>
</dbReference>
<name>A0ABR4PBL8_9HELO</name>
<feature type="compositionally biased region" description="Polar residues" evidence="3">
    <location>
        <begin position="893"/>
        <end position="939"/>
    </location>
</feature>
<feature type="compositionally biased region" description="Polar residues" evidence="3">
    <location>
        <begin position="660"/>
        <end position="669"/>
    </location>
</feature>
<evidence type="ECO:0000313" key="5">
    <source>
        <dbReference type="Proteomes" id="UP001629113"/>
    </source>
</evidence>
<comment type="subcellular location">
    <subcellularLocation>
        <location evidence="1">Nucleus</location>
    </subcellularLocation>
</comment>